<comment type="similarity">
    <text evidence="1">Belongs to the universal stress protein A family.</text>
</comment>
<keyword evidence="4" id="KW-1185">Reference proteome</keyword>
<gene>
    <name evidence="3" type="ORF">SAMN02745702_00247</name>
</gene>
<accession>A0A1T4VHI8</accession>
<feature type="domain" description="UspA" evidence="2">
    <location>
        <begin position="1"/>
        <end position="148"/>
    </location>
</feature>
<organism evidence="3 4">
    <name type="scientific">Desulfobaculum bizertense DSM 18034</name>
    <dbReference type="NCBI Taxonomy" id="1121442"/>
    <lineage>
        <taxon>Bacteria</taxon>
        <taxon>Pseudomonadati</taxon>
        <taxon>Thermodesulfobacteriota</taxon>
        <taxon>Desulfovibrionia</taxon>
        <taxon>Desulfovibrionales</taxon>
        <taxon>Desulfovibrionaceae</taxon>
        <taxon>Desulfobaculum</taxon>
    </lineage>
</organism>
<protein>
    <submittedName>
        <fullName evidence="3">Nucleotide-binding universal stress protein, UspA family</fullName>
    </submittedName>
</protein>
<evidence type="ECO:0000259" key="2">
    <source>
        <dbReference type="Pfam" id="PF00582"/>
    </source>
</evidence>
<dbReference type="AlphaFoldDB" id="A0A1T4VHI8"/>
<dbReference type="SUPFAM" id="SSF52402">
    <property type="entry name" value="Adenine nucleotide alpha hydrolases-like"/>
    <property type="match status" value="2"/>
</dbReference>
<dbReference type="Pfam" id="PF00582">
    <property type="entry name" value="Usp"/>
    <property type="match status" value="2"/>
</dbReference>
<name>A0A1T4VHI8_9BACT</name>
<sequence>MFKKILFATSATPACDHAARVAFELAKRHGAELTVFHVLGIPTRAFSQVVKDVRTGEEVTLDDNYLDSVKDEIYNFYLRQFEANPEVKIRVTTGLPHREILRQARDTSADLVIMGASAREDSPYYRYGIPGSTLQRVAKAARCPVLTVSRPAASYWGGISNIVFATDFSTPASHAFQFAASVAKDLDCKLNLFHALDISNIAAGKTMSQDEIEDALMDARRRMHSEYTSQLKEFRNWSVEAWEGVPYVEIVKFARERQADLIVMAHHNHDSDPEQARIGSTMEHVIVRATAPVVSVNRPDKVQSLS</sequence>
<dbReference type="Gene3D" id="3.40.50.620">
    <property type="entry name" value="HUPs"/>
    <property type="match status" value="2"/>
</dbReference>
<dbReference type="OrthoDB" id="5512840at2"/>
<dbReference type="CDD" id="cd00293">
    <property type="entry name" value="USP-like"/>
    <property type="match status" value="2"/>
</dbReference>
<dbReference type="RefSeq" id="WP_078683567.1">
    <property type="nucleotide sequence ID" value="NZ_FUYA01000001.1"/>
</dbReference>
<dbReference type="PANTHER" id="PTHR46268:SF22">
    <property type="entry name" value="SENSOR PROTEIN KDPD-RELATED"/>
    <property type="match status" value="1"/>
</dbReference>
<proteinExistence type="inferred from homology"/>
<feature type="domain" description="UspA" evidence="2">
    <location>
        <begin position="160"/>
        <end position="296"/>
    </location>
</feature>
<evidence type="ECO:0000313" key="3">
    <source>
        <dbReference type="EMBL" id="SKA63991.1"/>
    </source>
</evidence>
<dbReference type="InterPro" id="IPR014729">
    <property type="entry name" value="Rossmann-like_a/b/a_fold"/>
</dbReference>
<dbReference type="EMBL" id="FUYA01000001">
    <property type="protein sequence ID" value="SKA63991.1"/>
    <property type="molecule type" value="Genomic_DNA"/>
</dbReference>
<evidence type="ECO:0000256" key="1">
    <source>
        <dbReference type="ARBA" id="ARBA00008791"/>
    </source>
</evidence>
<reference evidence="3 4" key="1">
    <citation type="submission" date="2017-02" db="EMBL/GenBank/DDBJ databases">
        <authorList>
            <person name="Peterson S.W."/>
        </authorList>
    </citation>
    <scope>NUCLEOTIDE SEQUENCE [LARGE SCALE GENOMIC DNA]</scope>
    <source>
        <strain evidence="3 4">DSM 18034</strain>
    </source>
</reference>
<evidence type="ECO:0000313" key="4">
    <source>
        <dbReference type="Proteomes" id="UP000189733"/>
    </source>
</evidence>
<dbReference type="STRING" id="1121442.SAMN02745702_00247"/>
<dbReference type="PANTHER" id="PTHR46268">
    <property type="entry name" value="STRESS RESPONSE PROTEIN NHAX"/>
    <property type="match status" value="1"/>
</dbReference>
<dbReference type="Proteomes" id="UP000189733">
    <property type="component" value="Unassembled WGS sequence"/>
</dbReference>
<dbReference type="InterPro" id="IPR006016">
    <property type="entry name" value="UspA"/>
</dbReference>